<gene>
    <name evidence="2" type="ORF">SAMN05421742_105258</name>
</gene>
<dbReference type="InterPro" id="IPR016024">
    <property type="entry name" value="ARM-type_fold"/>
</dbReference>
<evidence type="ECO:0000256" key="1">
    <source>
        <dbReference type="SAM" id="MobiDB-lite"/>
    </source>
</evidence>
<dbReference type="AlphaFoldDB" id="A0A1G8B7N5"/>
<dbReference type="STRING" id="83401.SAMN05421742_105258"/>
<reference evidence="3" key="1">
    <citation type="submission" date="2016-10" db="EMBL/GenBank/DDBJ databases">
        <authorList>
            <person name="Varghese N."/>
            <person name="Submissions S."/>
        </authorList>
    </citation>
    <scope>NUCLEOTIDE SEQUENCE [LARGE SCALE GENOMIC DNA]</scope>
    <source>
        <strain evidence="3">930I</strain>
    </source>
</reference>
<dbReference type="SUPFAM" id="SSF48371">
    <property type="entry name" value="ARM repeat"/>
    <property type="match status" value="1"/>
</dbReference>
<feature type="compositionally biased region" description="Basic and acidic residues" evidence="1">
    <location>
        <begin position="299"/>
        <end position="308"/>
    </location>
</feature>
<dbReference type="Proteomes" id="UP000217076">
    <property type="component" value="Unassembled WGS sequence"/>
</dbReference>
<accession>A0A1G8B7N5</accession>
<dbReference type="EMBL" id="FNCV01000005">
    <property type="protein sequence ID" value="SDH29151.1"/>
    <property type="molecule type" value="Genomic_DNA"/>
</dbReference>
<feature type="region of interest" description="Disordered" evidence="1">
    <location>
        <begin position="289"/>
        <end position="308"/>
    </location>
</feature>
<protein>
    <recommendedName>
        <fullName evidence="4">DUF2336 domain-containing protein</fullName>
    </recommendedName>
</protein>
<organism evidence="2 3">
    <name type="scientific">Roseospirillum parvum</name>
    <dbReference type="NCBI Taxonomy" id="83401"/>
    <lineage>
        <taxon>Bacteria</taxon>
        <taxon>Pseudomonadati</taxon>
        <taxon>Pseudomonadota</taxon>
        <taxon>Alphaproteobacteria</taxon>
        <taxon>Rhodospirillales</taxon>
        <taxon>Rhodospirillaceae</taxon>
        <taxon>Roseospirillum</taxon>
    </lineage>
</organism>
<sequence length="456" mass="49697">MGGDPASSLTYERARTLARHDDPAVRRELATRDDVVPEILYFLAEDPDVGVRKAIAGNTATPLKAQLLLARDQEEDVRADLAGKVARLCPHLSDQDHARIHDLAHQVLECLARDQIPRVRRILAETLKDVAAAPAEVMRRLARDAEVAVSTPVLEFSPVLTDEDLLEIIAEAPVSARLSAISRRIGVGIRVSTAIAETDDGDAITHLLANTSAQIREETLDRLIERAEGRPDWHDPLVRRPGLHSRAARRLACFVAANLLGALAARQDLDAETVAEVLRVVRTRLASEDGGLPATAPNDRARDDDQTEGKVDFHLDSWRRSLSLAYEAAQREAAKPDGLSHQKVLNRLARGEAEFVIGALAVLADLPPDVVGTIVEEHSAKGLLAVAWKGGFSARDAVALQMQLGRVAPEQAIKPNDDSGFHLSGTEMEWQLEMFTEAAGQKRPRSLDDALARHGM</sequence>
<proteinExistence type="predicted"/>
<dbReference type="InterPro" id="IPR011989">
    <property type="entry name" value="ARM-like"/>
</dbReference>
<keyword evidence="3" id="KW-1185">Reference proteome</keyword>
<dbReference type="Pfam" id="PF10098">
    <property type="entry name" value="DUF2336"/>
    <property type="match status" value="1"/>
</dbReference>
<evidence type="ECO:0000313" key="2">
    <source>
        <dbReference type="EMBL" id="SDH29151.1"/>
    </source>
</evidence>
<dbReference type="InterPro" id="IPR019285">
    <property type="entry name" value="DUF2336"/>
</dbReference>
<evidence type="ECO:0000313" key="3">
    <source>
        <dbReference type="Proteomes" id="UP000217076"/>
    </source>
</evidence>
<evidence type="ECO:0008006" key="4">
    <source>
        <dbReference type="Google" id="ProtNLM"/>
    </source>
</evidence>
<dbReference type="Gene3D" id="1.25.10.10">
    <property type="entry name" value="Leucine-rich Repeat Variant"/>
    <property type="match status" value="1"/>
</dbReference>
<name>A0A1G8B7N5_9PROT</name>